<reference evidence="11" key="1">
    <citation type="submission" date="2020-05" db="EMBL/GenBank/DDBJ databases">
        <authorList>
            <person name="Chiriac C."/>
            <person name="Salcher M."/>
            <person name="Ghai R."/>
            <person name="Kavagutti S V."/>
        </authorList>
    </citation>
    <scope>NUCLEOTIDE SEQUENCE</scope>
</reference>
<evidence type="ECO:0000313" key="12">
    <source>
        <dbReference type="EMBL" id="CAB4890917.1"/>
    </source>
</evidence>
<dbReference type="SUPFAM" id="SSF89550">
    <property type="entry name" value="PHP domain-like"/>
    <property type="match status" value="1"/>
</dbReference>
<dbReference type="NCBIfam" id="TIGR00594">
    <property type="entry name" value="polc"/>
    <property type="match status" value="1"/>
</dbReference>
<dbReference type="Gene3D" id="1.10.10.1600">
    <property type="entry name" value="Bacterial DNA polymerase III alpha subunit, thumb domain"/>
    <property type="match status" value="1"/>
</dbReference>
<organism evidence="11">
    <name type="scientific">freshwater metagenome</name>
    <dbReference type="NCBI Taxonomy" id="449393"/>
    <lineage>
        <taxon>unclassified sequences</taxon>
        <taxon>metagenomes</taxon>
        <taxon>ecological metagenomes</taxon>
    </lineage>
</organism>
<dbReference type="InterPro" id="IPR029460">
    <property type="entry name" value="DNAPol_HHH"/>
</dbReference>
<dbReference type="PANTHER" id="PTHR32294">
    <property type="entry name" value="DNA POLYMERASE III SUBUNIT ALPHA"/>
    <property type="match status" value="1"/>
</dbReference>
<evidence type="ECO:0000313" key="13">
    <source>
        <dbReference type="EMBL" id="CAB5036212.1"/>
    </source>
</evidence>
<feature type="domain" description="Polymerase/histidinol phosphatase N-terminal" evidence="10">
    <location>
        <begin position="19"/>
        <end position="86"/>
    </location>
</feature>
<dbReference type="GO" id="GO:0003887">
    <property type="term" value="F:DNA-directed DNA polymerase activity"/>
    <property type="evidence" value="ECO:0007669"/>
    <property type="project" value="UniProtKB-KW"/>
</dbReference>
<evidence type="ECO:0000256" key="5">
    <source>
        <dbReference type="ARBA" id="ARBA00022705"/>
    </source>
</evidence>
<name>A0A6J6PJJ4_9ZZZZ</name>
<sequence>MRVRVSGGLLIMVKEESFIHLNVVSGYSFQYGTAMPHQLVERAGEFRMSALALTDRDGFAGGVRFLQACAREGISPIVGSNLAYSAGGVRERRKSPAHGGVRVESALPRVTLLARDSWKGLARLISTIHSQQDRGVPILTRNILQEGSNFSILLGADSNVAHALSRRRPDLAVEYLREWREIAGERIFIECVSHFHREGIRSVEGAARLLKFAREHQIKAVLTNQVRMLNKEDAPVADVLDAARKLVPLHYRHVERSNGEAYLKSPAEMRRIAHEIARAAGESGRDLLHDTIACGETHILNPGSYLGGIYLPEPEVVGGFSHGELIEILTQRCEAGLSWRYQSEALRIRGSYRLQEELSVIKSLGYESYFLTVADIATMARERGIRVAARGSGAGSLVCYLLGISGVDPIDHGLLMERFCSPLRRDLPDIDIDVESARRLEIYDAVFARYAPTGSWPAGPARTAAVSMVETYRARHAIRDVGAALGVPPADIGMVAKSFPHIRAKSIKNALAELPELRDGSLQNSIGEKKLGMWLSLAEKLDGLPRHLALHPCAVVLSDASLLDRAPTELSAQGYPMVAFDKDDVEAMGLLKLDILGVRMQSAMAYAIEEIKREQKEEVDLDSLALDDKETFDLIKSTKTLGIFQVESPGQRELVGKFGPSSFNDLMIDISLFRPGPVKSDMITPFLKARHGWSEAKMIHPDLTEVLYETEGVVVFHEQVIRIISIIAGVSLAQADEYRRALGRRDGLIEFGEWFIARAHERGYSPEVVNELWEVLCAFGSFGFCKAHAAAFALTTYQSAWLKQHYPAPFIAGLLTHDPGMYPKRLILDEARQLGVALLPVEVNHSDITYRVEESDGRLALRMSLSDIHGISEHEAATIVASRPFLDIGDFMKRTRVSQPTVEKLVTIGAFDSLYGITSQSSQVIGRKRTLTRRDLFLYVSDVSKWGGSHVDQMALDLPAPQVVMSGLPDITLAERVRDELEILGMDLSCHVLDFYQSFLSELGVVPSGDLVKQRSGALVFVAGVKVASQTPPIRSGKRVVFLTLDDGTGCSDSTFFDDVQENYSYTLFHSWLLLTQGVVRRTGERGISLRATGCWEITALYQLWLAEGIDAVREYVSDRPSAKPAAQRTLIHPTGYRQSPYADIKPAGEGVRKLWHTSPGSVG</sequence>
<comment type="catalytic activity">
    <reaction evidence="9">
        <text>DNA(n) + a 2'-deoxyribonucleoside 5'-triphosphate = DNA(n+1) + diphosphate</text>
        <dbReference type="Rhea" id="RHEA:22508"/>
        <dbReference type="Rhea" id="RHEA-COMP:17339"/>
        <dbReference type="Rhea" id="RHEA-COMP:17340"/>
        <dbReference type="ChEBI" id="CHEBI:33019"/>
        <dbReference type="ChEBI" id="CHEBI:61560"/>
        <dbReference type="ChEBI" id="CHEBI:173112"/>
        <dbReference type="EC" id="2.7.7.7"/>
    </reaction>
</comment>
<dbReference type="PANTHER" id="PTHR32294:SF4">
    <property type="entry name" value="ERROR-PRONE DNA POLYMERASE"/>
    <property type="match status" value="1"/>
</dbReference>
<evidence type="ECO:0000256" key="4">
    <source>
        <dbReference type="ARBA" id="ARBA00022695"/>
    </source>
</evidence>
<dbReference type="InterPro" id="IPR040982">
    <property type="entry name" value="DNA_pol3_finger"/>
</dbReference>
<evidence type="ECO:0000256" key="2">
    <source>
        <dbReference type="ARBA" id="ARBA00022490"/>
    </source>
</evidence>
<evidence type="ECO:0000313" key="11">
    <source>
        <dbReference type="EMBL" id="CAB4696618.1"/>
    </source>
</evidence>
<dbReference type="GO" id="GO:0006260">
    <property type="term" value="P:DNA replication"/>
    <property type="evidence" value="ECO:0007669"/>
    <property type="project" value="UniProtKB-KW"/>
</dbReference>
<keyword evidence="7" id="KW-0239">DNA-directed DNA polymerase</keyword>
<dbReference type="CDD" id="cd04485">
    <property type="entry name" value="DnaE_OBF"/>
    <property type="match status" value="1"/>
</dbReference>
<dbReference type="InterPro" id="IPR003141">
    <property type="entry name" value="Pol/His_phosphatase_N"/>
</dbReference>
<dbReference type="InterPro" id="IPR011708">
    <property type="entry name" value="DNA_pol3_alpha_NTPase_dom"/>
</dbReference>
<dbReference type="GO" id="GO:0008408">
    <property type="term" value="F:3'-5' exonuclease activity"/>
    <property type="evidence" value="ECO:0007669"/>
    <property type="project" value="InterPro"/>
</dbReference>
<dbReference type="GO" id="GO:0006281">
    <property type="term" value="P:DNA repair"/>
    <property type="evidence" value="ECO:0007669"/>
    <property type="project" value="UniProtKB-KW"/>
</dbReference>
<accession>A0A6J6PJJ4</accession>
<evidence type="ECO:0000256" key="3">
    <source>
        <dbReference type="ARBA" id="ARBA00022679"/>
    </source>
</evidence>
<dbReference type="EC" id="2.7.7.7" evidence="1"/>
<evidence type="ECO:0000256" key="1">
    <source>
        <dbReference type="ARBA" id="ARBA00012417"/>
    </source>
</evidence>
<evidence type="ECO:0000256" key="9">
    <source>
        <dbReference type="ARBA" id="ARBA00049244"/>
    </source>
</evidence>
<dbReference type="Pfam" id="PF17657">
    <property type="entry name" value="DNA_pol3_finger"/>
    <property type="match status" value="1"/>
</dbReference>
<keyword evidence="5" id="KW-0235">DNA replication</keyword>
<protein>
    <recommendedName>
        <fullName evidence="1">DNA-directed DNA polymerase</fullName>
        <ecNumber evidence="1">2.7.7.7</ecNumber>
    </recommendedName>
</protein>
<dbReference type="EMBL" id="CAFBQA010000013">
    <property type="protein sequence ID" value="CAB5036212.1"/>
    <property type="molecule type" value="Genomic_DNA"/>
</dbReference>
<gene>
    <name evidence="11" type="ORF">UFOPK2593_00373</name>
    <name evidence="12" type="ORF">UFOPK3492_00341</name>
    <name evidence="13" type="ORF">UFOPK4234_00411</name>
</gene>
<evidence type="ECO:0000256" key="7">
    <source>
        <dbReference type="ARBA" id="ARBA00022932"/>
    </source>
</evidence>
<keyword evidence="4" id="KW-0548">Nucleotidyltransferase</keyword>
<dbReference type="AlphaFoldDB" id="A0A6J6PJJ4"/>
<keyword evidence="6" id="KW-0227">DNA damage</keyword>
<dbReference type="InterPro" id="IPR004805">
    <property type="entry name" value="DnaE2/DnaE/PolC"/>
</dbReference>
<evidence type="ECO:0000256" key="8">
    <source>
        <dbReference type="ARBA" id="ARBA00023204"/>
    </source>
</evidence>
<dbReference type="EMBL" id="CAFBMD010000014">
    <property type="protein sequence ID" value="CAB4890917.1"/>
    <property type="molecule type" value="Genomic_DNA"/>
</dbReference>
<dbReference type="Gene3D" id="1.10.150.870">
    <property type="match status" value="1"/>
</dbReference>
<evidence type="ECO:0000259" key="10">
    <source>
        <dbReference type="SMART" id="SM00481"/>
    </source>
</evidence>
<dbReference type="Pfam" id="PF02811">
    <property type="entry name" value="PHP"/>
    <property type="match status" value="1"/>
</dbReference>
<dbReference type="Gene3D" id="3.20.20.140">
    <property type="entry name" value="Metal-dependent hydrolases"/>
    <property type="match status" value="1"/>
</dbReference>
<dbReference type="InterPro" id="IPR016195">
    <property type="entry name" value="Pol/histidinol_Pase-like"/>
</dbReference>
<dbReference type="InterPro" id="IPR041931">
    <property type="entry name" value="DNA_pol3_alpha_thumb_dom"/>
</dbReference>
<dbReference type="EMBL" id="CAEZXW010000013">
    <property type="protein sequence ID" value="CAB4696618.1"/>
    <property type="molecule type" value="Genomic_DNA"/>
</dbReference>
<proteinExistence type="predicted"/>
<dbReference type="SMART" id="SM00481">
    <property type="entry name" value="POLIIIAc"/>
    <property type="match status" value="1"/>
</dbReference>
<keyword evidence="8" id="KW-0234">DNA repair</keyword>
<dbReference type="Pfam" id="PF07733">
    <property type="entry name" value="DNA_pol3_alpha"/>
    <property type="match status" value="1"/>
</dbReference>
<dbReference type="Pfam" id="PF14579">
    <property type="entry name" value="HHH_6"/>
    <property type="match status" value="1"/>
</dbReference>
<keyword evidence="2" id="KW-0963">Cytoplasm</keyword>
<evidence type="ECO:0000256" key="6">
    <source>
        <dbReference type="ARBA" id="ARBA00022763"/>
    </source>
</evidence>
<dbReference type="InterPro" id="IPR004013">
    <property type="entry name" value="PHP_dom"/>
</dbReference>
<keyword evidence="3" id="KW-0808">Transferase</keyword>